<protein>
    <submittedName>
        <fullName evidence="2">DUF1533 domain-containing protein</fullName>
    </submittedName>
</protein>
<dbReference type="RefSeq" id="WP_151573885.1">
    <property type="nucleotide sequence ID" value="NZ_WBOT01000003.1"/>
</dbReference>
<dbReference type="Proteomes" id="UP000441354">
    <property type="component" value="Unassembled WGS sequence"/>
</dbReference>
<reference evidence="2 3" key="1">
    <citation type="journal article" date="2014" name="Arch. Microbiol.">
        <title>Bacillus mesophilum sp. nov., strain IITR-54T, a novel 4-chlorobiphenyl dechlorinating bacterium.</title>
        <authorList>
            <person name="Manickam N."/>
            <person name="Singh N.K."/>
            <person name="Bajaj A."/>
            <person name="Kumar R.M."/>
            <person name="Kaur G."/>
            <person name="Kaur N."/>
            <person name="Bala M."/>
            <person name="Kumar A."/>
            <person name="Mayilraj S."/>
        </authorList>
    </citation>
    <scope>NUCLEOTIDE SEQUENCE [LARGE SCALE GENOMIC DNA]</scope>
    <source>
        <strain evidence="2 3">IITR-54</strain>
    </source>
</reference>
<dbReference type="InterPro" id="IPR011432">
    <property type="entry name" value="Shr-like_HID"/>
</dbReference>
<dbReference type="EMBL" id="WBOT01000003">
    <property type="protein sequence ID" value="KAB2332586.1"/>
    <property type="molecule type" value="Genomic_DNA"/>
</dbReference>
<gene>
    <name evidence="2" type="ORF">F7732_10855</name>
</gene>
<evidence type="ECO:0000259" key="1">
    <source>
        <dbReference type="Pfam" id="PF07550"/>
    </source>
</evidence>
<proteinExistence type="predicted"/>
<dbReference type="AlphaFoldDB" id="A0A7V7UV80"/>
<name>A0A7V7UV80_9BACI</name>
<keyword evidence="3" id="KW-1185">Reference proteome</keyword>
<evidence type="ECO:0000313" key="3">
    <source>
        <dbReference type="Proteomes" id="UP000441354"/>
    </source>
</evidence>
<sequence length="130" mass="14447">MKAAPILKSVTVESVVTPFYSFDGGEDWIKSISEVTLNGAPLTGVSTTDLSKIDVNDYQNDEAQYLISPLPEEGFDIDIEAENIIIFNVKYLNEVFQETGTLTFKFVIKANGYADVPLEFDLSHLFDSNI</sequence>
<feature type="domain" description="Heme-binding protein Shr-like Hb-interacting" evidence="1">
    <location>
        <begin position="22"/>
        <end position="118"/>
    </location>
</feature>
<organism evidence="2 3">
    <name type="scientific">Bacillus mesophilum</name>
    <dbReference type="NCBI Taxonomy" id="1071718"/>
    <lineage>
        <taxon>Bacteria</taxon>
        <taxon>Bacillati</taxon>
        <taxon>Bacillota</taxon>
        <taxon>Bacilli</taxon>
        <taxon>Bacillales</taxon>
        <taxon>Bacillaceae</taxon>
        <taxon>Bacillus</taxon>
    </lineage>
</organism>
<dbReference type="Pfam" id="PF07550">
    <property type="entry name" value="Shr-like_HID"/>
    <property type="match status" value="1"/>
</dbReference>
<evidence type="ECO:0000313" key="2">
    <source>
        <dbReference type="EMBL" id="KAB2332586.1"/>
    </source>
</evidence>
<comment type="caution">
    <text evidence="2">The sequence shown here is derived from an EMBL/GenBank/DDBJ whole genome shotgun (WGS) entry which is preliminary data.</text>
</comment>
<accession>A0A7V7UV80</accession>